<dbReference type="EMBL" id="JABEZW010000005">
    <property type="protein sequence ID" value="MBA0766427.1"/>
    <property type="molecule type" value="Genomic_DNA"/>
</dbReference>
<evidence type="ECO:0000256" key="1">
    <source>
        <dbReference type="SAM" id="Phobius"/>
    </source>
</evidence>
<gene>
    <name evidence="2" type="ORF">Gotri_015472</name>
</gene>
<dbReference type="Proteomes" id="UP000593568">
    <property type="component" value="Unassembled WGS sequence"/>
</dbReference>
<accession>A0A7J9E083</accession>
<comment type="caution">
    <text evidence="2">The sequence shown here is derived from an EMBL/GenBank/DDBJ whole genome shotgun (WGS) entry which is preliminary data.</text>
</comment>
<keyword evidence="1" id="KW-0472">Membrane</keyword>
<protein>
    <recommendedName>
        <fullName evidence="4">Late embryogenesis abundant protein LEA-2 subgroup domain-containing protein</fullName>
    </recommendedName>
</protein>
<evidence type="ECO:0000313" key="3">
    <source>
        <dbReference type="Proteomes" id="UP000593568"/>
    </source>
</evidence>
<keyword evidence="1" id="KW-0812">Transmembrane</keyword>
<name>A0A7J9E083_9ROSI</name>
<dbReference type="AlphaFoldDB" id="A0A7J9E083"/>
<reference evidence="2 3" key="1">
    <citation type="journal article" date="2019" name="Genome Biol. Evol.">
        <title>Insights into the evolution of the New World diploid cottons (Gossypium, subgenus Houzingenia) based on genome sequencing.</title>
        <authorList>
            <person name="Grover C.E."/>
            <person name="Arick M.A. 2nd"/>
            <person name="Thrash A."/>
            <person name="Conover J.L."/>
            <person name="Sanders W.S."/>
            <person name="Peterson D.G."/>
            <person name="Frelichowski J.E."/>
            <person name="Scheffler J.A."/>
            <person name="Scheffler B.E."/>
            <person name="Wendel J.F."/>
        </authorList>
    </citation>
    <scope>NUCLEOTIDE SEQUENCE [LARGE SCALE GENOMIC DNA]</scope>
    <source>
        <strain evidence="2">8</strain>
        <tissue evidence="2">Leaf</tissue>
    </source>
</reference>
<sequence>MENQTRVAIGIPAPNYLIITHQPPPFIATYPTPPPAQQQSRSCPPLFIITSILIIILFVSLAFTGFYFTYQQSNPPIIRIESIAAFNITNWLITLSLKNPNKYASIHYEKIQVSVSEFDDKWRVICPVDEFDQVENGENLMDVDVFGLVDSKMVEVVLKMDAVVCLQAKYMQKHWQMLEVDCGVVVVQPRMNTTVGRSNRCNIRLRVNSGLYNETGIYLSPPADQLGTHSLALYHRHMSMVLALYEEK</sequence>
<evidence type="ECO:0000313" key="2">
    <source>
        <dbReference type="EMBL" id="MBA0766427.1"/>
    </source>
</evidence>
<keyword evidence="1" id="KW-1133">Transmembrane helix</keyword>
<keyword evidence="3" id="KW-1185">Reference proteome</keyword>
<proteinExistence type="predicted"/>
<organism evidence="2 3">
    <name type="scientific">Gossypium trilobum</name>
    <dbReference type="NCBI Taxonomy" id="34281"/>
    <lineage>
        <taxon>Eukaryota</taxon>
        <taxon>Viridiplantae</taxon>
        <taxon>Streptophyta</taxon>
        <taxon>Embryophyta</taxon>
        <taxon>Tracheophyta</taxon>
        <taxon>Spermatophyta</taxon>
        <taxon>Magnoliopsida</taxon>
        <taxon>eudicotyledons</taxon>
        <taxon>Gunneridae</taxon>
        <taxon>Pentapetalae</taxon>
        <taxon>rosids</taxon>
        <taxon>malvids</taxon>
        <taxon>Malvales</taxon>
        <taxon>Malvaceae</taxon>
        <taxon>Malvoideae</taxon>
        <taxon>Gossypium</taxon>
    </lineage>
</organism>
<evidence type="ECO:0008006" key="4">
    <source>
        <dbReference type="Google" id="ProtNLM"/>
    </source>
</evidence>
<feature type="transmembrane region" description="Helical" evidence="1">
    <location>
        <begin position="46"/>
        <end position="70"/>
    </location>
</feature>